<reference evidence="19 20" key="1">
    <citation type="submission" date="2020-04" db="EMBL/GenBank/DDBJ databases">
        <title>Genome sequencing of novel species.</title>
        <authorList>
            <person name="Heo J."/>
            <person name="Kim S.-J."/>
            <person name="Kim J.-S."/>
            <person name="Hong S.-B."/>
            <person name="Kwon S.-W."/>
        </authorList>
    </citation>
    <scope>NUCLEOTIDE SEQUENCE [LARGE SCALE GENOMIC DNA]</scope>
    <source>
        <strain evidence="19 20">CJU-R4</strain>
        <plasmid evidence="19 20">unnamed1</plasmid>
    </source>
</reference>
<evidence type="ECO:0000256" key="1">
    <source>
        <dbReference type="ARBA" id="ARBA00000085"/>
    </source>
</evidence>
<evidence type="ECO:0000256" key="14">
    <source>
        <dbReference type="PROSITE-ProRule" id="PRU00169"/>
    </source>
</evidence>
<dbReference type="PROSITE" id="PS50109">
    <property type="entry name" value="HIS_KIN"/>
    <property type="match status" value="1"/>
</dbReference>
<dbReference type="CDD" id="cd16922">
    <property type="entry name" value="HATPase_EvgS-ArcB-TorS-like"/>
    <property type="match status" value="1"/>
</dbReference>
<comment type="subcellular location">
    <subcellularLocation>
        <location evidence="2">Cell membrane</location>
        <topology evidence="2">Multi-pass membrane protein</topology>
    </subcellularLocation>
</comment>
<evidence type="ECO:0000313" key="20">
    <source>
        <dbReference type="Proteomes" id="UP000501128"/>
    </source>
</evidence>
<evidence type="ECO:0000256" key="6">
    <source>
        <dbReference type="ARBA" id="ARBA00022679"/>
    </source>
</evidence>
<dbReference type="GO" id="GO:0005524">
    <property type="term" value="F:ATP binding"/>
    <property type="evidence" value="ECO:0007669"/>
    <property type="project" value="UniProtKB-KW"/>
</dbReference>
<dbReference type="KEGG" id="srho:HH216_25025"/>
<dbReference type="InterPro" id="IPR036890">
    <property type="entry name" value="HATPase_C_sf"/>
</dbReference>
<dbReference type="PANTHER" id="PTHR45339:SF1">
    <property type="entry name" value="HYBRID SIGNAL TRANSDUCTION HISTIDINE KINASE J"/>
    <property type="match status" value="1"/>
</dbReference>
<dbReference type="Pfam" id="PF02518">
    <property type="entry name" value="HATPase_c"/>
    <property type="match status" value="1"/>
</dbReference>
<evidence type="ECO:0000256" key="15">
    <source>
        <dbReference type="SAM" id="Coils"/>
    </source>
</evidence>
<dbReference type="InterPro" id="IPR003661">
    <property type="entry name" value="HisK_dim/P_dom"/>
</dbReference>
<evidence type="ECO:0000256" key="13">
    <source>
        <dbReference type="ARBA" id="ARBA00023136"/>
    </source>
</evidence>
<dbReference type="Gene3D" id="1.10.287.130">
    <property type="match status" value="1"/>
</dbReference>
<dbReference type="EC" id="2.7.13.3" evidence="3"/>
<dbReference type="AlphaFoldDB" id="A0A7L5DW81"/>
<evidence type="ECO:0000259" key="17">
    <source>
        <dbReference type="PROSITE" id="PS50109"/>
    </source>
</evidence>
<dbReference type="InterPro" id="IPR001789">
    <property type="entry name" value="Sig_transdc_resp-reg_receiver"/>
</dbReference>
<dbReference type="Gene3D" id="3.40.50.2300">
    <property type="match status" value="2"/>
</dbReference>
<keyword evidence="6" id="KW-0808">Transferase</keyword>
<feature type="transmembrane region" description="Helical" evidence="16">
    <location>
        <begin position="121"/>
        <end position="138"/>
    </location>
</feature>
<keyword evidence="13 16" id="KW-0472">Membrane</keyword>
<evidence type="ECO:0000256" key="10">
    <source>
        <dbReference type="ARBA" id="ARBA00022840"/>
    </source>
</evidence>
<dbReference type="EMBL" id="CP051678">
    <property type="protein sequence ID" value="QJD81613.1"/>
    <property type="molecule type" value="Genomic_DNA"/>
</dbReference>
<evidence type="ECO:0000256" key="16">
    <source>
        <dbReference type="SAM" id="Phobius"/>
    </source>
</evidence>
<evidence type="ECO:0000256" key="5">
    <source>
        <dbReference type="ARBA" id="ARBA00022553"/>
    </source>
</evidence>
<dbReference type="SMART" id="SM00387">
    <property type="entry name" value="HATPase_c"/>
    <property type="match status" value="1"/>
</dbReference>
<evidence type="ECO:0000256" key="8">
    <source>
        <dbReference type="ARBA" id="ARBA00022741"/>
    </source>
</evidence>
<feature type="domain" description="Histidine kinase" evidence="17">
    <location>
        <begin position="247"/>
        <end position="469"/>
    </location>
</feature>
<dbReference type="InterPro" id="IPR036097">
    <property type="entry name" value="HisK_dim/P_sf"/>
</dbReference>
<dbReference type="FunFam" id="3.30.565.10:FF:000010">
    <property type="entry name" value="Sensor histidine kinase RcsC"/>
    <property type="match status" value="1"/>
</dbReference>
<evidence type="ECO:0000256" key="9">
    <source>
        <dbReference type="ARBA" id="ARBA00022777"/>
    </source>
</evidence>
<feature type="domain" description="Response regulatory" evidence="18">
    <location>
        <begin position="489"/>
        <end position="602"/>
    </location>
</feature>
<dbReference type="InterPro" id="IPR004358">
    <property type="entry name" value="Sig_transdc_His_kin-like_C"/>
</dbReference>
<evidence type="ECO:0000256" key="7">
    <source>
        <dbReference type="ARBA" id="ARBA00022692"/>
    </source>
</evidence>
<feature type="domain" description="Response regulatory" evidence="18">
    <location>
        <begin position="629"/>
        <end position="744"/>
    </location>
</feature>
<evidence type="ECO:0000256" key="3">
    <source>
        <dbReference type="ARBA" id="ARBA00012438"/>
    </source>
</evidence>
<dbReference type="SMART" id="SM00448">
    <property type="entry name" value="REC"/>
    <property type="match status" value="2"/>
</dbReference>
<proteinExistence type="predicted"/>
<dbReference type="Gene3D" id="3.30.565.10">
    <property type="entry name" value="Histidine kinase-like ATPase, C-terminal domain"/>
    <property type="match status" value="1"/>
</dbReference>
<evidence type="ECO:0000256" key="4">
    <source>
        <dbReference type="ARBA" id="ARBA00022475"/>
    </source>
</evidence>
<feature type="modified residue" description="4-aspartylphosphate" evidence="14">
    <location>
        <position position="678"/>
    </location>
</feature>
<dbReference type="SMART" id="SM00388">
    <property type="entry name" value="HisKA"/>
    <property type="match status" value="1"/>
</dbReference>
<dbReference type="Pfam" id="PF00072">
    <property type="entry name" value="Response_reg"/>
    <property type="match status" value="2"/>
</dbReference>
<dbReference type="PROSITE" id="PS50110">
    <property type="entry name" value="RESPONSE_REGULATORY"/>
    <property type="match status" value="2"/>
</dbReference>
<geneLocation type="plasmid" evidence="19 20">
    <name>unnamed1</name>
</geneLocation>
<keyword evidence="15" id="KW-0175">Coiled coil</keyword>
<keyword evidence="7 16" id="KW-0812">Transmembrane</keyword>
<dbReference type="InterPro" id="IPR003594">
    <property type="entry name" value="HATPase_dom"/>
</dbReference>
<feature type="transmembrane region" description="Helical" evidence="16">
    <location>
        <begin position="98"/>
        <end position="114"/>
    </location>
</feature>
<dbReference type="PANTHER" id="PTHR45339">
    <property type="entry name" value="HYBRID SIGNAL TRANSDUCTION HISTIDINE KINASE J"/>
    <property type="match status" value="1"/>
</dbReference>
<evidence type="ECO:0000256" key="2">
    <source>
        <dbReference type="ARBA" id="ARBA00004651"/>
    </source>
</evidence>
<evidence type="ECO:0000256" key="11">
    <source>
        <dbReference type="ARBA" id="ARBA00022989"/>
    </source>
</evidence>
<keyword evidence="5 14" id="KW-0597">Phosphoprotein</keyword>
<feature type="transmembrane region" description="Helical" evidence="16">
    <location>
        <begin position="26"/>
        <end position="44"/>
    </location>
</feature>
<feature type="transmembrane region" description="Helical" evidence="16">
    <location>
        <begin position="158"/>
        <end position="177"/>
    </location>
</feature>
<comment type="catalytic activity">
    <reaction evidence="1">
        <text>ATP + protein L-histidine = ADP + protein N-phospho-L-histidine.</text>
        <dbReference type="EC" id="2.7.13.3"/>
    </reaction>
</comment>
<name>A0A7L5DW81_9BACT</name>
<dbReference type="PRINTS" id="PR00344">
    <property type="entry name" value="BCTRLSENSOR"/>
</dbReference>
<dbReference type="CDD" id="cd00082">
    <property type="entry name" value="HisKA"/>
    <property type="match status" value="1"/>
</dbReference>
<dbReference type="SUPFAM" id="SSF55874">
    <property type="entry name" value="ATPase domain of HSP90 chaperone/DNA topoisomerase II/histidine kinase"/>
    <property type="match status" value="1"/>
</dbReference>
<keyword evidence="8" id="KW-0547">Nucleotide-binding</keyword>
<dbReference type="RefSeq" id="WP_169553631.1">
    <property type="nucleotide sequence ID" value="NZ_CP051678.1"/>
</dbReference>
<protein>
    <recommendedName>
        <fullName evidence="3">histidine kinase</fullName>
        <ecNumber evidence="3">2.7.13.3</ecNumber>
    </recommendedName>
</protein>
<keyword evidence="12" id="KW-0902">Two-component regulatory system</keyword>
<dbReference type="GO" id="GO:0005886">
    <property type="term" value="C:plasma membrane"/>
    <property type="evidence" value="ECO:0007669"/>
    <property type="project" value="UniProtKB-SubCell"/>
</dbReference>
<feature type="modified residue" description="4-aspartylphosphate" evidence="14">
    <location>
        <position position="539"/>
    </location>
</feature>
<keyword evidence="19" id="KW-0614">Plasmid</keyword>
<evidence type="ECO:0000259" key="18">
    <source>
        <dbReference type="PROSITE" id="PS50110"/>
    </source>
</evidence>
<evidence type="ECO:0000313" key="19">
    <source>
        <dbReference type="EMBL" id="QJD81613.1"/>
    </source>
</evidence>
<dbReference type="SUPFAM" id="SSF52172">
    <property type="entry name" value="CheY-like"/>
    <property type="match status" value="2"/>
</dbReference>
<keyword evidence="10" id="KW-0067">ATP-binding</keyword>
<accession>A0A7L5DW81</accession>
<keyword evidence="9" id="KW-0418">Kinase</keyword>
<gene>
    <name evidence="19" type="ORF">HH216_25025</name>
</gene>
<dbReference type="Pfam" id="PF00512">
    <property type="entry name" value="HisKA"/>
    <property type="match status" value="1"/>
</dbReference>
<dbReference type="FunFam" id="1.10.287.130:FF:000003">
    <property type="entry name" value="Histidine kinase"/>
    <property type="match status" value="1"/>
</dbReference>
<organism evidence="19 20">
    <name type="scientific">Spirosoma rhododendri</name>
    <dbReference type="NCBI Taxonomy" id="2728024"/>
    <lineage>
        <taxon>Bacteria</taxon>
        <taxon>Pseudomonadati</taxon>
        <taxon>Bacteroidota</taxon>
        <taxon>Cytophagia</taxon>
        <taxon>Cytophagales</taxon>
        <taxon>Cytophagaceae</taxon>
        <taxon>Spirosoma</taxon>
    </lineage>
</organism>
<keyword evidence="4" id="KW-1003">Cell membrane</keyword>
<dbReference type="CDD" id="cd17546">
    <property type="entry name" value="REC_hyHK_CKI1_RcsC-like"/>
    <property type="match status" value="1"/>
</dbReference>
<dbReference type="Proteomes" id="UP000501128">
    <property type="component" value="Plasmid unnamed1"/>
</dbReference>
<keyword evidence="11 16" id="KW-1133">Transmembrane helix</keyword>
<dbReference type="SUPFAM" id="SSF47384">
    <property type="entry name" value="Homodimeric domain of signal transducing histidine kinase"/>
    <property type="match status" value="1"/>
</dbReference>
<dbReference type="GO" id="GO:0000155">
    <property type="term" value="F:phosphorelay sensor kinase activity"/>
    <property type="evidence" value="ECO:0007669"/>
    <property type="project" value="InterPro"/>
</dbReference>
<sequence>MTNHAALTTPPAQALSRRVQQRSDRLMNYFLGGYFLVGLLFAFVYDTWLIALGVGGLLLLAYYSVKYLLPASSLYQYVLSTVLAVFMAQYIYQLHGLFEMHFFAFIGSAVLITYQNWRLQLPFLVVVLVHHAVFGYLQNNGWPQLYFTQLASFDGLTFLIHMGLATVIFFISGLWSYQLRNYTERHLEQAMALAQLQQEAQLSRERKQSADRQQQTNQQLRRLNQQLERARHEAEQASRAKSTFLATMSHEIRTPMNGVIGMAALLQETPLSPEQRLFTDTIATCGDTLIQVINDILDFSKIESGHLELEQQAFDLRQCLEDVLDMFGAKAAKLGIELLYELADEVPHQLLGDALRLRQVLINLVGNAVKFTHQGEVCVLVQRRGIAEPGLVGIQFEVRDTGIGMAAHQMDRLFKAFSQVDASTTRQYGGTGLGLVIAQKLVQLMGGTIQAVSQPGQGSTFSFTIQLAPDASSTGNRTRYAMAALAGKRILIVDDKATNRAILQRQLAHWQLQPLLASSPQQALAMLAGGMAVDLIVIDRQMPGLDGLQLAGQLHEWFPAIPRLLLSSPGDEVGGAQRSLFVAVVAKPIRQHVLARHLQQALQPSSPAPLQFIPPAQLTPDFSVRYPLAILVAEDNVMNQRLIGHVLRKLGYQPDIVDNGQQALAALAQKAYGLVLMDMQMPVLDGLAATRQIRQRPGYQPVIIALTANALVEHHQQCLAAGMDDFITKPIRLPELTTKLAHWYPRLATN</sequence>
<dbReference type="CDD" id="cd00156">
    <property type="entry name" value="REC"/>
    <property type="match status" value="1"/>
</dbReference>
<keyword evidence="20" id="KW-1185">Reference proteome</keyword>
<feature type="transmembrane region" description="Helical" evidence="16">
    <location>
        <begin position="50"/>
        <end position="69"/>
    </location>
</feature>
<dbReference type="InterPro" id="IPR005467">
    <property type="entry name" value="His_kinase_dom"/>
</dbReference>
<dbReference type="InterPro" id="IPR011006">
    <property type="entry name" value="CheY-like_superfamily"/>
</dbReference>
<evidence type="ECO:0000256" key="12">
    <source>
        <dbReference type="ARBA" id="ARBA00023012"/>
    </source>
</evidence>
<feature type="coiled-coil region" evidence="15">
    <location>
        <begin position="179"/>
        <end position="240"/>
    </location>
</feature>